<gene>
    <name evidence="2" type="ORF">AVDCRST_MAG05-5258</name>
</gene>
<name>A0A6J4U4D6_9ACTN</name>
<organism evidence="2">
    <name type="scientific">uncultured Rubrobacteraceae bacterium</name>
    <dbReference type="NCBI Taxonomy" id="349277"/>
    <lineage>
        <taxon>Bacteria</taxon>
        <taxon>Bacillati</taxon>
        <taxon>Actinomycetota</taxon>
        <taxon>Rubrobacteria</taxon>
        <taxon>Rubrobacterales</taxon>
        <taxon>Rubrobacteraceae</taxon>
        <taxon>environmental samples</taxon>
    </lineage>
</organism>
<protein>
    <submittedName>
        <fullName evidence="2">Uncharacterized protein</fullName>
    </submittedName>
</protein>
<dbReference type="AlphaFoldDB" id="A0A6J4U4D6"/>
<reference evidence="2" key="1">
    <citation type="submission" date="2020-02" db="EMBL/GenBank/DDBJ databases">
        <authorList>
            <person name="Meier V. D."/>
        </authorList>
    </citation>
    <scope>NUCLEOTIDE SEQUENCE</scope>
    <source>
        <strain evidence="2">AVDCRST_MAG05</strain>
    </source>
</reference>
<dbReference type="EMBL" id="CADCVM010000560">
    <property type="protein sequence ID" value="CAA9539609.1"/>
    <property type="molecule type" value="Genomic_DNA"/>
</dbReference>
<accession>A0A6J4U4D6</accession>
<evidence type="ECO:0000313" key="2">
    <source>
        <dbReference type="EMBL" id="CAA9539609.1"/>
    </source>
</evidence>
<feature type="non-terminal residue" evidence="2">
    <location>
        <position position="1"/>
    </location>
</feature>
<sequence>VVNNESESTSKGFWLCPDLRAGLRSRRAAVVVAQHFGAYPIAAWTAHSGRPDRGGVGRRSSGRATGPTHPTGRRKWSHGPGRCHSHPDRTALLSHRSIAPDCARTCGHGHRDLLRQRGALRESGYSAPGDRRTPGAASGGVEAFRAALCWGVLRSDDPGSDRVLHRTQRRAVQHAAGVLGSDVGAARIHDLLGVKEERGETTTKQRREQWQI</sequence>
<evidence type="ECO:0000256" key="1">
    <source>
        <dbReference type="SAM" id="MobiDB-lite"/>
    </source>
</evidence>
<feature type="non-terminal residue" evidence="2">
    <location>
        <position position="212"/>
    </location>
</feature>
<feature type="region of interest" description="Disordered" evidence="1">
    <location>
        <begin position="47"/>
        <end position="87"/>
    </location>
</feature>
<feature type="compositionally biased region" description="Basic residues" evidence="1">
    <location>
        <begin position="71"/>
        <end position="84"/>
    </location>
</feature>
<proteinExistence type="predicted"/>